<evidence type="ECO:0008006" key="7">
    <source>
        <dbReference type="Google" id="ProtNLM"/>
    </source>
</evidence>
<dbReference type="STRING" id="69332.A0A388JMN3"/>
<dbReference type="InterPro" id="IPR022281">
    <property type="entry name" value="ATP-dep_Prtase_HsIV_su"/>
</dbReference>
<dbReference type="GO" id="GO:0051603">
    <property type="term" value="P:proteolysis involved in protein catabolic process"/>
    <property type="evidence" value="ECO:0007669"/>
    <property type="project" value="InterPro"/>
</dbReference>
<dbReference type="InterPro" id="IPR023333">
    <property type="entry name" value="Proteasome_suB-type"/>
</dbReference>
<proteinExistence type="inferred from homology"/>
<dbReference type="GO" id="GO:0004298">
    <property type="term" value="F:threonine-type endopeptidase activity"/>
    <property type="evidence" value="ECO:0007669"/>
    <property type="project" value="UniProtKB-KW"/>
</dbReference>
<evidence type="ECO:0000256" key="2">
    <source>
        <dbReference type="ARBA" id="ARBA00022670"/>
    </source>
</evidence>
<name>A0A388JMN3_CHABU</name>
<keyword evidence="2" id="KW-0645">Protease</keyword>
<protein>
    <recommendedName>
        <fullName evidence="7">HslU--HslV peptidase</fullName>
    </recommendedName>
</protein>
<organism evidence="5 6">
    <name type="scientific">Chara braunii</name>
    <name type="common">Braun's stonewort</name>
    <dbReference type="NCBI Taxonomy" id="69332"/>
    <lineage>
        <taxon>Eukaryota</taxon>
        <taxon>Viridiplantae</taxon>
        <taxon>Streptophyta</taxon>
        <taxon>Charophyceae</taxon>
        <taxon>Charales</taxon>
        <taxon>Characeae</taxon>
        <taxon>Chara</taxon>
    </lineage>
</organism>
<evidence type="ECO:0000256" key="1">
    <source>
        <dbReference type="ARBA" id="ARBA00006053"/>
    </source>
</evidence>
<evidence type="ECO:0000256" key="3">
    <source>
        <dbReference type="ARBA" id="ARBA00022698"/>
    </source>
</evidence>
<sequence length="300" mass="32535">MARRLIGLRSHMGGHKLPAICQAAVEHPTGFWEGMPAAQAGPNWCSSMSNNKCSFGGVEFKEAKNISWRHRQRPGGGICHLNSHHQSRGYYQHDGYHAHHHGDPRAMMGTTVLCVRKDGKVVIVADGQVTVGSEIIKPNVRKVRRIGDNVIGGFAGATADAFTLFERLEAKLDEHPGQLTRAAVELAKAWRTDKYLRRLDAVMVVADPDLSLTITGNGDVLEPHDGIIGIGSGGSLALAAARALIDVVDMDAESIARKAMKIAADTCIYTNHNFTIETIDSNLSPRVDRTADSLSFPTKK</sequence>
<evidence type="ECO:0000313" key="5">
    <source>
        <dbReference type="EMBL" id="GBG59064.1"/>
    </source>
</evidence>
<dbReference type="AlphaFoldDB" id="A0A388JMN3"/>
<keyword evidence="6" id="KW-1185">Reference proteome</keyword>
<comment type="similarity">
    <text evidence="1">Belongs to the peptidase T1B family. HslV subfamily.</text>
</comment>
<evidence type="ECO:0000256" key="4">
    <source>
        <dbReference type="ARBA" id="ARBA00022801"/>
    </source>
</evidence>
<dbReference type="NCBIfam" id="TIGR03692">
    <property type="entry name" value="ATP_dep_HslV"/>
    <property type="match status" value="1"/>
</dbReference>
<dbReference type="InterPro" id="IPR029055">
    <property type="entry name" value="Ntn_hydrolases_N"/>
</dbReference>
<dbReference type="SUPFAM" id="SSF56235">
    <property type="entry name" value="N-terminal nucleophile aminohydrolases (Ntn hydrolases)"/>
    <property type="match status" value="1"/>
</dbReference>
<dbReference type="Proteomes" id="UP000265515">
    <property type="component" value="Unassembled WGS sequence"/>
</dbReference>
<accession>A0A388JMN3</accession>
<dbReference type="Gramene" id="GBG59064">
    <property type="protein sequence ID" value="GBG59064"/>
    <property type="gene ID" value="CBR_g24408"/>
</dbReference>
<dbReference type="Gene3D" id="3.60.20.10">
    <property type="entry name" value="Glutamine Phosphoribosylpyrophosphate, subunit 1, domain 1"/>
    <property type="match status" value="1"/>
</dbReference>
<dbReference type="OrthoDB" id="276825at2759"/>
<gene>
    <name evidence="5" type="ORF">CBR_g24408</name>
</gene>
<dbReference type="InterPro" id="IPR001353">
    <property type="entry name" value="Proteasome_sua/b"/>
</dbReference>
<keyword evidence="3" id="KW-0888">Threonine protease</keyword>
<dbReference type="PANTHER" id="PTHR32194">
    <property type="entry name" value="METALLOPROTEASE TLDD"/>
    <property type="match status" value="1"/>
</dbReference>
<reference evidence="5 6" key="1">
    <citation type="journal article" date="2018" name="Cell">
        <title>The Chara Genome: Secondary Complexity and Implications for Plant Terrestrialization.</title>
        <authorList>
            <person name="Nishiyama T."/>
            <person name="Sakayama H."/>
            <person name="Vries J.D."/>
            <person name="Buschmann H."/>
            <person name="Saint-Marcoux D."/>
            <person name="Ullrich K.K."/>
            <person name="Haas F.B."/>
            <person name="Vanderstraeten L."/>
            <person name="Becker D."/>
            <person name="Lang D."/>
            <person name="Vosolsobe S."/>
            <person name="Rombauts S."/>
            <person name="Wilhelmsson P.K.I."/>
            <person name="Janitza P."/>
            <person name="Kern R."/>
            <person name="Heyl A."/>
            <person name="Rumpler F."/>
            <person name="Villalobos L.I.A.C."/>
            <person name="Clay J.M."/>
            <person name="Skokan R."/>
            <person name="Toyoda A."/>
            <person name="Suzuki Y."/>
            <person name="Kagoshima H."/>
            <person name="Schijlen E."/>
            <person name="Tajeshwar N."/>
            <person name="Catarino B."/>
            <person name="Hetherington A.J."/>
            <person name="Saltykova A."/>
            <person name="Bonnot C."/>
            <person name="Breuninger H."/>
            <person name="Symeonidi A."/>
            <person name="Radhakrishnan G.V."/>
            <person name="Van Nieuwerburgh F."/>
            <person name="Deforce D."/>
            <person name="Chang C."/>
            <person name="Karol K.G."/>
            <person name="Hedrich R."/>
            <person name="Ulvskov P."/>
            <person name="Glockner G."/>
            <person name="Delwiche C.F."/>
            <person name="Petrasek J."/>
            <person name="Van de Peer Y."/>
            <person name="Friml J."/>
            <person name="Beilby M."/>
            <person name="Dolan L."/>
            <person name="Kohara Y."/>
            <person name="Sugano S."/>
            <person name="Fujiyama A."/>
            <person name="Delaux P.-M."/>
            <person name="Quint M."/>
            <person name="TheiBen G."/>
            <person name="Hagemann M."/>
            <person name="Harholt J."/>
            <person name="Dunand C."/>
            <person name="Zachgo S."/>
            <person name="Langdale J."/>
            <person name="Maumus F."/>
            <person name="Straeten D.V.D."/>
            <person name="Gould S.B."/>
            <person name="Rensing S.A."/>
        </authorList>
    </citation>
    <scope>NUCLEOTIDE SEQUENCE [LARGE SCALE GENOMIC DNA]</scope>
    <source>
        <strain evidence="5 6">S276</strain>
    </source>
</reference>
<dbReference type="GO" id="GO:0005839">
    <property type="term" value="C:proteasome core complex"/>
    <property type="evidence" value="ECO:0007669"/>
    <property type="project" value="InterPro"/>
</dbReference>
<dbReference type="PROSITE" id="PS51476">
    <property type="entry name" value="PROTEASOME_BETA_2"/>
    <property type="match status" value="1"/>
</dbReference>
<keyword evidence="4" id="KW-0378">Hydrolase</keyword>
<dbReference type="NCBIfam" id="NF003964">
    <property type="entry name" value="PRK05456.1"/>
    <property type="match status" value="1"/>
</dbReference>
<evidence type="ECO:0000313" key="6">
    <source>
        <dbReference type="Proteomes" id="UP000265515"/>
    </source>
</evidence>
<dbReference type="GO" id="GO:0009376">
    <property type="term" value="C:HslUV protease complex"/>
    <property type="evidence" value="ECO:0007669"/>
    <property type="project" value="InterPro"/>
</dbReference>
<dbReference type="Pfam" id="PF00227">
    <property type="entry name" value="Proteasome"/>
    <property type="match status" value="1"/>
</dbReference>
<comment type="caution">
    <text evidence="5">The sequence shown here is derived from an EMBL/GenBank/DDBJ whole genome shotgun (WGS) entry which is preliminary data.</text>
</comment>
<dbReference type="EMBL" id="BFEA01000002">
    <property type="protein sequence ID" value="GBG59064.1"/>
    <property type="molecule type" value="Genomic_DNA"/>
</dbReference>
<dbReference type="PANTHER" id="PTHR32194:SF7">
    <property type="entry name" value="ATP-DEPENDENT PROTEASE SUBUNIT HSLV"/>
    <property type="match status" value="1"/>
</dbReference>